<reference evidence="1 2" key="1">
    <citation type="journal article" date="2019" name="Commun. Biol.">
        <title>The bagworm genome reveals a unique fibroin gene that provides high tensile strength.</title>
        <authorList>
            <person name="Kono N."/>
            <person name="Nakamura H."/>
            <person name="Ohtoshi R."/>
            <person name="Tomita M."/>
            <person name="Numata K."/>
            <person name="Arakawa K."/>
        </authorList>
    </citation>
    <scope>NUCLEOTIDE SEQUENCE [LARGE SCALE GENOMIC DNA]</scope>
</reference>
<comment type="caution">
    <text evidence="1">The sequence shown here is derived from an EMBL/GenBank/DDBJ whole genome shotgun (WGS) entry which is preliminary data.</text>
</comment>
<dbReference type="AlphaFoldDB" id="A0A4C1VN72"/>
<name>A0A4C1VN72_EUMVA</name>
<dbReference type="EMBL" id="BGZK01000368">
    <property type="protein sequence ID" value="GBP39599.1"/>
    <property type="molecule type" value="Genomic_DNA"/>
</dbReference>
<organism evidence="1 2">
    <name type="scientific">Eumeta variegata</name>
    <name type="common">Bagworm moth</name>
    <name type="synonym">Eumeta japonica</name>
    <dbReference type="NCBI Taxonomy" id="151549"/>
    <lineage>
        <taxon>Eukaryota</taxon>
        <taxon>Metazoa</taxon>
        <taxon>Ecdysozoa</taxon>
        <taxon>Arthropoda</taxon>
        <taxon>Hexapoda</taxon>
        <taxon>Insecta</taxon>
        <taxon>Pterygota</taxon>
        <taxon>Neoptera</taxon>
        <taxon>Endopterygota</taxon>
        <taxon>Lepidoptera</taxon>
        <taxon>Glossata</taxon>
        <taxon>Ditrysia</taxon>
        <taxon>Tineoidea</taxon>
        <taxon>Psychidae</taxon>
        <taxon>Oiketicinae</taxon>
        <taxon>Eumeta</taxon>
    </lineage>
</organism>
<sequence length="142" mass="15650">MRLKADYGAGLLGDIRSLCEAFSAIFRPIAQPLKIQPAKLCVGSPRSRVMPFDRCRGRGVRLTQEYGVSCRCGMVGLVADRSTVRRVRRNGCYFRTSPGAPAGSRLCTPGHNSRSNLEFATNMLISAAASPSSRFYAYRWLN</sequence>
<keyword evidence="2" id="KW-1185">Reference proteome</keyword>
<evidence type="ECO:0000313" key="2">
    <source>
        <dbReference type="Proteomes" id="UP000299102"/>
    </source>
</evidence>
<proteinExistence type="predicted"/>
<accession>A0A4C1VN72</accession>
<dbReference type="Proteomes" id="UP000299102">
    <property type="component" value="Unassembled WGS sequence"/>
</dbReference>
<gene>
    <name evidence="1" type="ORF">EVAR_26682_1</name>
</gene>
<evidence type="ECO:0000313" key="1">
    <source>
        <dbReference type="EMBL" id="GBP39599.1"/>
    </source>
</evidence>
<protein>
    <submittedName>
        <fullName evidence="1">Uncharacterized protein</fullName>
    </submittedName>
</protein>